<keyword evidence="14" id="KW-1185">Reference proteome</keyword>
<dbReference type="GO" id="GO:0051287">
    <property type="term" value="F:NAD binding"/>
    <property type="evidence" value="ECO:0007669"/>
    <property type="project" value="UniProtKB-UniRule"/>
</dbReference>
<dbReference type="EMBL" id="JACRSP010000001">
    <property type="protein sequence ID" value="MBC8535560.1"/>
    <property type="molecule type" value="Genomic_DNA"/>
</dbReference>
<dbReference type="GO" id="GO:0016726">
    <property type="term" value="F:oxidoreductase activity, acting on CH or CH2 groups, NAD or NADP as acceptor"/>
    <property type="evidence" value="ECO:0007669"/>
    <property type="project" value="UniProtKB-UniRule"/>
</dbReference>
<dbReference type="GO" id="GO:0005829">
    <property type="term" value="C:cytosol"/>
    <property type="evidence" value="ECO:0007669"/>
    <property type="project" value="TreeGrafter"/>
</dbReference>
<name>A0A926DEI2_9FIRM</name>
<dbReference type="HAMAP" id="MF_00102">
    <property type="entry name" value="DapB"/>
    <property type="match status" value="1"/>
</dbReference>
<dbReference type="PANTHER" id="PTHR20836:SF7">
    <property type="entry name" value="4-HYDROXY-TETRAHYDRODIPICOLINATE REDUCTASE"/>
    <property type="match status" value="1"/>
</dbReference>
<proteinExistence type="inferred from homology"/>
<feature type="active site" description="Proton donor/acceptor" evidence="9">
    <location>
        <position position="142"/>
    </location>
</feature>
<evidence type="ECO:0000259" key="11">
    <source>
        <dbReference type="Pfam" id="PF01113"/>
    </source>
</evidence>
<dbReference type="PROSITE" id="PS01298">
    <property type="entry name" value="DAPB"/>
    <property type="match status" value="1"/>
</dbReference>
<feature type="binding site" evidence="9">
    <location>
        <position position="34"/>
    </location>
    <ligand>
        <name>NAD(+)</name>
        <dbReference type="ChEBI" id="CHEBI:57540"/>
    </ligand>
</feature>
<dbReference type="SUPFAM" id="SSF55347">
    <property type="entry name" value="Glyceraldehyde-3-phosphate dehydrogenase-like, C-terminal domain"/>
    <property type="match status" value="1"/>
</dbReference>
<feature type="binding site" evidence="9">
    <location>
        <begin position="152"/>
        <end position="153"/>
    </location>
    <ligand>
        <name>(S)-2,3,4,5-tetrahydrodipicolinate</name>
        <dbReference type="ChEBI" id="CHEBI:16845"/>
    </ligand>
</feature>
<dbReference type="GO" id="GO:0050661">
    <property type="term" value="F:NADP binding"/>
    <property type="evidence" value="ECO:0007669"/>
    <property type="project" value="UniProtKB-UniRule"/>
</dbReference>
<dbReference type="SUPFAM" id="SSF51735">
    <property type="entry name" value="NAD(P)-binding Rossmann-fold domains"/>
    <property type="match status" value="1"/>
</dbReference>
<keyword evidence="7 9" id="KW-0520">NAD</keyword>
<organism evidence="13 14">
    <name type="scientific">Feifania hominis</name>
    <dbReference type="NCBI Taxonomy" id="2763660"/>
    <lineage>
        <taxon>Bacteria</taxon>
        <taxon>Bacillati</taxon>
        <taxon>Bacillota</taxon>
        <taxon>Clostridia</taxon>
        <taxon>Eubacteriales</taxon>
        <taxon>Feifaniaceae</taxon>
        <taxon>Feifania</taxon>
    </lineage>
</organism>
<comment type="subunit">
    <text evidence="9">Homotetramer.</text>
</comment>
<evidence type="ECO:0000256" key="1">
    <source>
        <dbReference type="ARBA" id="ARBA00006642"/>
    </source>
</evidence>
<comment type="function">
    <text evidence="9">Catalyzes the conversion of 4-hydroxy-tetrahydrodipicolinate (HTPA) to tetrahydrodipicolinate.</text>
</comment>
<gene>
    <name evidence="9" type="primary">dapB</name>
    <name evidence="13" type="ORF">H8695_02470</name>
</gene>
<evidence type="ECO:0000256" key="8">
    <source>
        <dbReference type="ARBA" id="ARBA00023154"/>
    </source>
</evidence>
<evidence type="ECO:0000256" key="10">
    <source>
        <dbReference type="NCBIfam" id="TIGR00036"/>
    </source>
</evidence>
<feature type="binding site" evidence="9">
    <location>
        <begin position="85"/>
        <end position="87"/>
    </location>
    <ligand>
        <name>NAD(+)</name>
        <dbReference type="ChEBI" id="CHEBI:57540"/>
    </ligand>
</feature>
<dbReference type="GO" id="GO:0008839">
    <property type="term" value="F:4-hydroxy-tetrahydrodipicolinate reductase"/>
    <property type="evidence" value="ECO:0007669"/>
    <property type="project" value="UniProtKB-UniRule"/>
</dbReference>
<evidence type="ECO:0000313" key="13">
    <source>
        <dbReference type="EMBL" id="MBC8535560.1"/>
    </source>
</evidence>
<dbReference type="Pfam" id="PF01113">
    <property type="entry name" value="DapB_N"/>
    <property type="match status" value="1"/>
</dbReference>
<comment type="caution">
    <text evidence="9">Was originally thought to be a dihydrodipicolinate reductase (DHDPR), catalyzing the conversion of dihydrodipicolinate to tetrahydrodipicolinate. However, it was shown in E.coli that the substrate of the enzymatic reaction is not dihydrodipicolinate (DHDP) but in fact (2S,4S)-4-hydroxy-2,3,4,5-tetrahydrodipicolinic acid (HTPA), the product released by the DapA-catalyzed reaction.</text>
</comment>
<comment type="caution">
    <text evidence="13">The sequence shown here is derived from an EMBL/GenBank/DDBJ whole genome shotgun (WGS) entry which is preliminary data.</text>
</comment>
<evidence type="ECO:0000256" key="2">
    <source>
        <dbReference type="ARBA" id="ARBA00022490"/>
    </source>
</evidence>
<evidence type="ECO:0000256" key="3">
    <source>
        <dbReference type="ARBA" id="ARBA00022605"/>
    </source>
</evidence>
<dbReference type="GO" id="GO:0009089">
    <property type="term" value="P:lysine biosynthetic process via diaminopimelate"/>
    <property type="evidence" value="ECO:0007669"/>
    <property type="project" value="UniProtKB-UniRule"/>
</dbReference>
<keyword evidence="6 9" id="KW-0560">Oxidoreductase</keyword>
<keyword evidence="8 9" id="KW-0457">Lysine biosynthesis</keyword>
<dbReference type="AlphaFoldDB" id="A0A926DEI2"/>
<feature type="binding site" evidence="9">
    <location>
        <begin position="8"/>
        <end position="13"/>
    </location>
    <ligand>
        <name>NAD(+)</name>
        <dbReference type="ChEBI" id="CHEBI:57540"/>
    </ligand>
</feature>
<dbReference type="FunFam" id="3.30.360.10:FF:000009">
    <property type="entry name" value="4-hydroxy-tetrahydrodipicolinate reductase"/>
    <property type="match status" value="1"/>
</dbReference>
<evidence type="ECO:0000256" key="4">
    <source>
        <dbReference type="ARBA" id="ARBA00022857"/>
    </source>
</evidence>
<evidence type="ECO:0000256" key="7">
    <source>
        <dbReference type="ARBA" id="ARBA00023027"/>
    </source>
</evidence>
<keyword evidence="5 9" id="KW-0220">Diaminopimelate biosynthesis</keyword>
<keyword evidence="4 9" id="KW-0521">NADP</keyword>
<evidence type="ECO:0000313" key="14">
    <source>
        <dbReference type="Proteomes" id="UP000620366"/>
    </source>
</evidence>
<dbReference type="InterPro" id="IPR036291">
    <property type="entry name" value="NAD(P)-bd_dom_sf"/>
</dbReference>
<reference evidence="13" key="1">
    <citation type="submission" date="2020-08" db="EMBL/GenBank/DDBJ databases">
        <title>Genome public.</title>
        <authorList>
            <person name="Liu C."/>
            <person name="Sun Q."/>
        </authorList>
    </citation>
    <scope>NUCLEOTIDE SEQUENCE</scope>
    <source>
        <strain evidence="13">BX7</strain>
    </source>
</reference>
<evidence type="ECO:0000256" key="5">
    <source>
        <dbReference type="ARBA" id="ARBA00022915"/>
    </source>
</evidence>
<dbReference type="CDD" id="cd02274">
    <property type="entry name" value="DHDPR_N"/>
    <property type="match status" value="1"/>
</dbReference>
<dbReference type="Gene3D" id="3.40.50.720">
    <property type="entry name" value="NAD(P)-binding Rossmann-like Domain"/>
    <property type="match status" value="1"/>
</dbReference>
<dbReference type="InterPro" id="IPR023940">
    <property type="entry name" value="DHDPR_bac"/>
</dbReference>
<dbReference type="Proteomes" id="UP000620366">
    <property type="component" value="Unassembled WGS sequence"/>
</dbReference>
<accession>A0A926DEI2</accession>
<dbReference type="NCBIfam" id="TIGR00036">
    <property type="entry name" value="dapB"/>
    <property type="match status" value="1"/>
</dbReference>
<feature type="binding site" evidence="9">
    <location>
        <begin position="109"/>
        <end position="112"/>
    </location>
    <ligand>
        <name>NAD(+)</name>
        <dbReference type="ChEBI" id="CHEBI:57540"/>
    </ligand>
</feature>
<dbReference type="InterPro" id="IPR000846">
    <property type="entry name" value="DapB_N"/>
</dbReference>
<dbReference type="InterPro" id="IPR022663">
    <property type="entry name" value="DapB_C"/>
</dbReference>
<feature type="domain" description="Dihydrodipicolinate reductase C-terminal" evidence="12">
    <location>
        <begin position="115"/>
        <end position="248"/>
    </location>
</feature>
<dbReference type="PIRSF" id="PIRSF000161">
    <property type="entry name" value="DHPR"/>
    <property type="match status" value="1"/>
</dbReference>
<evidence type="ECO:0000256" key="6">
    <source>
        <dbReference type="ARBA" id="ARBA00023002"/>
    </source>
</evidence>
<dbReference type="PANTHER" id="PTHR20836">
    <property type="entry name" value="DIHYDRODIPICOLINATE REDUCTASE"/>
    <property type="match status" value="1"/>
</dbReference>
<dbReference type="RefSeq" id="WP_249299287.1">
    <property type="nucleotide sequence ID" value="NZ_JACRSP010000001.1"/>
</dbReference>
<keyword evidence="3 9" id="KW-0028">Amino-acid biosynthesis</keyword>
<comment type="catalytic activity">
    <reaction evidence="9">
        <text>(S)-2,3,4,5-tetrahydrodipicolinate + NAD(+) + H2O = (2S,4S)-4-hydroxy-2,3,4,5-tetrahydrodipicolinate + NADH + H(+)</text>
        <dbReference type="Rhea" id="RHEA:35323"/>
        <dbReference type="ChEBI" id="CHEBI:15377"/>
        <dbReference type="ChEBI" id="CHEBI:15378"/>
        <dbReference type="ChEBI" id="CHEBI:16845"/>
        <dbReference type="ChEBI" id="CHEBI:57540"/>
        <dbReference type="ChEBI" id="CHEBI:57945"/>
        <dbReference type="ChEBI" id="CHEBI:67139"/>
        <dbReference type="EC" id="1.17.1.8"/>
    </reaction>
</comment>
<dbReference type="Gene3D" id="3.30.360.10">
    <property type="entry name" value="Dihydrodipicolinate Reductase, domain 2"/>
    <property type="match status" value="1"/>
</dbReference>
<dbReference type="GO" id="GO:0019877">
    <property type="term" value="P:diaminopimelate biosynthetic process"/>
    <property type="evidence" value="ECO:0007669"/>
    <property type="project" value="UniProtKB-UniRule"/>
</dbReference>
<comment type="subcellular location">
    <subcellularLocation>
        <location evidence="9">Cytoplasm</location>
    </subcellularLocation>
</comment>
<feature type="binding site" evidence="9">
    <location>
        <position position="143"/>
    </location>
    <ligand>
        <name>(S)-2,3,4,5-tetrahydrodipicolinate</name>
        <dbReference type="ChEBI" id="CHEBI:16845"/>
    </ligand>
</feature>
<dbReference type="InterPro" id="IPR022664">
    <property type="entry name" value="DapB_N_CS"/>
</dbReference>
<evidence type="ECO:0000256" key="9">
    <source>
        <dbReference type="HAMAP-Rule" id="MF_00102"/>
    </source>
</evidence>
<keyword evidence="2 9" id="KW-0963">Cytoplasm</keyword>
<comment type="catalytic activity">
    <reaction evidence="9">
        <text>(S)-2,3,4,5-tetrahydrodipicolinate + NADP(+) + H2O = (2S,4S)-4-hydroxy-2,3,4,5-tetrahydrodipicolinate + NADPH + H(+)</text>
        <dbReference type="Rhea" id="RHEA:35331"/>
        <dbReference type="ChEBI" id="CHEBI:15377"/>
        <dbReference type="ChEBI" id="CHEBI:15378"/>
        <dbReference type="ChEBI" id="CHEBI:16845"/>
        <dbReference type="ChEBI" id="CHEBI:57783"/>
        <dbReference type="ChEBI" id="CHEBI:58349"/>
        <dbReference type="ChEBI" id="CHEBI:67139"/>
        <dbReference type="EC" id="1.17.1.8"/>
    </reaction>
</comment>
<feature type="active site" description="Proton donor" evidence="9">
    <location>
        <position position="146"/>
    </location>
</feature>
<dbReference type="EC" id="1.17.1.8" evidence="9 10"/>
<evidence type="ECO:0000259" key="12">
    <source>
        <dbReference type="Pfam" id="PF05173"/>
    </source>
</evidence>
<dbReference type="Pfam" id="PF05173">
    <property type="entry name" value="DapB_C"/>
    <property type="match status" value="1"/>
</dbReference>
<protein>
    <recommendedName>
        <fullName evidence="9 10">4-hydroxy-tetrahydrodipicolinate reductase</fullName>
        <shortName evidence="9">HTPA reductase</shortName>
        <ecNumber evidence="9 10">1.17.1.8</ecNumber>
    </recommendedName>
</protein>
<comment type="pathway">
    <text evidence="9">Amino-acid biosynthesis; L-lysine biosynthesis via DAP pathway; (S)-tetrahydrodipicolinate from L-aspartate: step 4/4.</text>
</comment>
<comment type="similarity">
    <text evidence="1 9">Belongs to the DapB family.</text>
</comment>
<sequence length="252" mass="27368">MTHIILSGANGAMGRTIARLAGETHGVKIVAGLDKNTQGAADFPIYASPEQLPEIKGVLVDFSHPSAFDGILRYALDTETPLVMCTTGLAPEQLDAIRAAAKRIAVFHSANMSIGINLLADLARRAAALLQDQFDIEIIERHHNKKIDAPSGTALMLADAMREALSEQPRYVYDRHAVRERRQKNDIGFSSVRGGTIVGEHEILFAGTDELIELRHTATSKEVFAVGALRAAVYLENKGPGLYNMSNLIQEV</sequence>
<feature type="domain" description="Dihydrodipicolinate reductase N-terminal" evidence="11">
    <location>
        <begin position="3"/>
        <end position="112"/>
    </location>
</feature>
<feature type="binding site" evidence="9">
    <location>
        <position position="35"/>
    </location>
    <ligand>
        <name>NADP(+)</name>
        <dbReference type="ChEBI" id="CHEBI:58349"/>
    </ligand>
</feature>